<name>A0AAW1CQL3_9HEMI</name>
<dbReference type="SMART" id="SM00184">
    <property type="entry name" value="RING"/>
    <property type="match status" value="1"/>
</dbReference>
<sequence length="513" mass="58255">MFCLVPEDHLILEARAEIFHKLSRYEDAERDAELVTRLRPLWPKGYFRRGVILSSLGHYEEALICFSICAVLENSADRVRNDFVKALQRYLNSGKILTGKRTSRATWWLNNCTLLEGTHKSREDEIVDIFNKTAISCSSSYENKKLHILLDKIFQEVERVKNSRSCGHVPVLSSDRVDPEDFECVLCCRTLWKPITTPCGHTYCSLCLDRCLDYSSNCPLCMTSLSQYLSSSEKLVTEFLTIALSSALPEEYNARLKAHLIETSAIVGNGFLDCCCANDSVVPVFVCTTAFPTVSCPLFVFEPRYRLMIRRAVESNGGRFGIAACVQQANGVKRYAEYGTILEIKDWVLLNDGCSILSNIGVRRFQVISRGERDGYDTAQVHYLVDDPIPQQSLQELTQLHDRVRQRGIKWFSQMSQDMQKKILHTFGEMPALESNWASLENGPAWAWWLVAILPLGKHLQVGILGTTCLEKRLRAIDKTLKHFDEQPSNIEAVSNSRENSLKTVAFRTSRLT</sequence>
<evidence type="ECO:0000259" key="6">
    <source>
        <dbReference type="PROSITE" id="PS51787"/>
    </source>
</evidence>
<dbReference type="Pfam" id="PF02190">
    <property type="entry name" value="LON_substr_bdg"/>
    <property type="match status" value="1"/>
</dbReference>
<keyword evidence="2 4" id="KW-0863">Zinc-finger</keyword>
<dbReference type="Gene3D" id="2.30.130.40">
    <property type="entry name" value="LON domain-like"/>
    <property type="match status" value="1"/>
</dbReference>
<dbReference type="PANTHER" id="PTHR23327">
    <property type="entry name" value="RING FINGER PROTEIN 127"/>
    <property type="match status" value="1"/>
</dbReference>
<keyword evidence="1" id="KW-0479">Metal-binding</keyword>
<dbReference type="Gene3D" id="1.25.40.10">
    <property type="entry name" value="Tetratricopeptide repeat domain"/>
    <property type="match status" value="1"/>
</dbReference>
<dbReference type="Proteomes" id="UP001461498">
    <property type="component" value="Unassembled WGS sequence"/>
</dbReference>
<dbReference type="Pfam" id="PF13923">
    <property type="entry name" value="zf-C3HC4_2"/>
    <property type="match status" value="1"/>
</dbReference>
<evidence type="ECO:0000256" key="2">
    <source>
        <dbReference type="ARBA" id="ARBA00022771"/>
    </source>
</evidence>
<evidence type="ECO:0000256" key="4">
    <source>
        <dbReference type="PROSITE-ProRule" id="PRU00175"/>
    </source>
</evidence>
<dbReference type="InterPro" id="IPR017907">
    <property type="entry name" value="Znf_RING_CS"/>
</dbReference>
<dbReference type="SUPFAM" id="SSF88697">
    <property type="entry name" value="PUA domain-like"/>
    <property type="match status" value="1"/>
</dbReference>
<dbReference type="PROSITE" id="PS00518">
    <property type="entry name" value="ZF_RING_1"/>
    <property type="match status" value="1"/>
</dbReference>
<dbReference type="PANTHER" id="PTHR23327:SF42">
    <property type="entry name" value="LON PEPTIDASE N-TERMINAL DOMAIN AND RING FINGER PROTEIN C14F5.10C"/>
    <property type="match status" value="1"/>
</dbReference>
<dbReference type="InterPro" id="IPR015947">
    <property type="entry name" value="PUA-like_sf"/>
</dbReference>
<dbReference type="InterPro" id="IPR001841">
    <property type="entry name" value="Znf_RING"/>
</dbReference>
<feature type="domain" description="RING-type" evidence="5">
    <location>
        <begin position="184"/>
        <end position="221"/>
    </location>
</feature>
<feature type="domain" description="Lon N-terminal" evidence="6">
    <location>
        <begin position="279"/>
        <end position="485"/>
    </location>
</feature>
<dbReference type="InterPro" id="IPR011990">
    <property type="entry name" value="TPR-like_helical_dom_sf"/>
</dbReference>
<protein>
    <recommendedName>
        <fullName evidence="9">LON peptidase N-terminal domain and RING finger protein 3</fullName>
    </recommendedName>
</protein>
<keyword evidence="8" id="KW-1185">Reference proteome</keyword>
<evidence type="ECO:0000313" key="8">
    <source>
        <dbReference type="Proteomes" id="UP001461498"/>
    </source>
</evidence>
<comment type="caution">
    <text evidence="7">The sequence shown here is derived from an EMBL/GenBank/DDBJ whole genome shotgun (WGS) entry which is preliminary data.</text>
</comment>
<dbReference type="SMART" id="SM00028">
    <property type="entry name" value="TPR"/>
    <property type="match status" value="2"/>
</dbReference>
<dbReference type="SUPFAM" id="SSF48452">
    <property type="entry name" value="TPR-like"/>
    <property type="match status" value="1"/>
</dbReference>
<dbReference type="EMBL" id="JAPXFL010000011">
    <property type="protein sequence ID" value="KAK9500003.1"/>
    <property type="molecule type" value="Genomic_DNA"/>
</dbReference>
<dbReference type="GO" id="GO:0061630">
    <property type="term" value="F:ubiquitin protein ligase activity"/>
    <property type="evidence" value="ECO:0007669"/>
    <property type="project" value="TreeGrafter"/>
</dbReference>
<dbReference type="InterPro" id="IPR019734">
    <property type="entry name" value="TPR_rpt"/>
</dbReference>
<reference evidence="7 8" key="1">
    <citation type="submission" date="2022-12" db="EMBL/GenBank/DDBJ databases">
        <title>Chromosome-level genome assembly of true bugs.</title>
        <authorList>
            <person name="Ma L."/>
            <person name="Li H."/>
        </authorList>
    </citation>
    <scope>NUCLEOTIDE SEQUENCE [LARGE SCALE GENOMIC DNA]</scope>
    <source>
        <strain evidence="7">Lab_2022b</strain>
    </source>
</reference>
<dbReference type="GO" id="GO:0005737">
    <property type="term" value="C:cytoplasm"/>
    <property type="evidence" value="ECO:0007669"/>
    <property type="project" value="UniProtKB-ARBA"/>
</dbReference>
<dbReference type="CDD" id="cd16514">
    <property type="entry name" value="RING-HC_LONFs_rpt2"/>
    <property type="match status" value="1"/>
</dbReference>
<dbReference type="InterPro" id="IPR013083">
    <property type="entry name" value="Znf_RING/FYVE/PHD"/>
</dbReference>
<organism evidence="7 8">
    <name type="scientific">Rhynocoris fuscipes</name>
    <dbReference type="NCBI Taxonomy" id="488301"/>
    <lineage>
        <taxon>Eukaryota</taxon>
        <taxon>Metazoa</taxon>
        <taxon>Ecdysozoa</taxon>
        <taxon>Arthropoda</taxon>
        <taxon>Hexapoda</taxon>
        <taxon>Insecta</taxon>
        <taxon>Pterygota</taxon>
        <taxon>Neoptera</taxon>
        <taxon>Paraneoptera</taxon>
        <taxon>Hemiptera</taxon>
        <taxon>Heteroptera</taxon>
        <taxon>Panheteroptera</taxon>
        <taxon>Cimicomorpha</taxon>
        <taxon>Reduviidae</taxon>
        <taxon>Harpactorinae</taxon>
        <taxon>Harpactorini</taxon>
        <taxon>Rhynocoris</taxon>
    </lineage>
</organism>
<dbReference type="Gene3D" id="3.30.40.10">
    <property type="entry name" value="Zinc/RING finger domain, C3HC4 (zinc finger)"/>
    <property type="match status" value="1"/>
</dbReference>
<proteinExistence type="predicted"/>
<dbReference type="InterPro" id="IPR003111">
    <property type="entry name" value="Lon_prtase_N"/>
</dbReference>
<accession>A0AAW1CQL3</accession>
<dbReference type="PROSITE" id="PS50089">
    <property type="entry name" value="ZF_RING_2"/>
    <property type="match status" value="1"/>
</dbReference>
<gene>
    <name evidence="7" type="ORF">O3M35_002919</name>
</gene>
<evidence type="ECO:0000313" key="7">
    <source>
        <dbReference type="EMBL" id="KAK9500003.1"/>
    </source>
</evidence>
<dbReference type="PROSITE" id="PS51787">
    <property type="entry name" value="LON_N"/>
    <property type="match status" value="1"/>
</dbReference>
<evidence type="ECO:0000259" key="5">
    <source>
        <dbReference type="PROSITE" id="PS50089"/>
    </source>
</evidence>
<dbReference type="GO" id="GO:0008270">
    <property type="term" value="F:zinc ion binding"/>
    <property type="evidence" value="ECO:0007669"/>
    <property type="project" value="UniProtKB-KW"/>
</dbReference>
<evidence type="ECO:0008006" key="9">
    <source>
        <dbReference type="Google" id="ProtNLM"/>
    </source>
</evidence>
<keyword evidence="3" id="KW-0862">Zinc</keyword>
<evidence type="ECO:0000256" key="1">
    <source>
        <dbReference type="ARBA" id="ARBA00022723"/>
    </source>
</evidence>
<evidence type="ECO:0000256" key="3">
    <source>
        <dbReference type="ARBA" id="ARBA00022833"/>
    </source>
</evidence>
<dbReference type="EMBL" id="JAPXFL010000011">
    <property type="protein sequence ID" value="KAK9500002.1"/>
    <property type="molecule type" value="Genomic_DNA"/>
</dbReference>
<dbReference type="AlphaFoldDB" id="A0AAW1CQL3"/>
<dbReference type="SUPFAM" id="SSF57850">
    <property type="entry name" value="RING/U-box"/>
    <property type="match status" value="1"/>
</dbReference>
<dbReference type="SMART" id="SM00464">
    <property type="entry name" value="LON"/>
    <property type="match status" value="1"/>
</dbReference>
<dbReference type="InterPro" id="IPR046336">
    <property type="entry name" value="Lon_prtase_N_sf"/>
</dbReference>